<dbReference type="AlphaFoldDB" id="A0AAQ3MV99"/>
<keyword evidence="1 4" id="KW-0489">Methyltransferase</keyword>
<comment type="subcellular location">
    <subcellularLocation>
        <location evidence="4">Membrane</location>
        <topology evidence="4">Single-pass type II membrane protein</topology>
    </subcellularLocation>
</comment>
<keyword evidence="6" id="KW-1185">Reference proteome</keyword>
<dbReference type="InterPro" id="IPR004159">
    <property type="entry name" value="Put_SAM_MeTrfase"/>
</dbReference>
<dbReference type="GO" id="GO:0016020">
    <property type="term" value="C:membrane"/>
    <property type="evidence" value="ECO:0007669"/>
    <property type="project" value="UniProtKB-SubCell"/>
</dbReference>
<evidence type="ECO:0000313" key="5">
    <source>
        <dbReference type="EMBL" id="WVY97790.1"/>
    </source>
</evidence>
<evidence type="ECO:0000313" key="6">
    <source>
        <dbReference type="Proteomes" id="UP001374535"/>
    </source>
</evidence>
<proteinExistence type="inferred from homology"/>
<gene>
    <name evidence="5" type="ORF">V8G54_029941</name>
</gene>
<keyword evidence="3 4" id="KW-0325">Glycoprotein</keyword>
<keyword evidence="4" id="KW-0735">Signal-anchor</keyword>
<feature type="transmembrane region" description="Helical" evidence="4">
    <location>
        <begin position="107"/>
        <end position="131"/>
    </location>
</feature>
<dbReference type="PANTHER" id="PTHR10108">
    <property type="entry name" value="SAM-DEPENDENT METHYLTRANSFERASE"/>
    <property type="match status" value="1"/>
</dbReference>
<reference evidence="5 6" key="1">
    <citation type="journal article" date="2023" name="Life. Sci Alliance">
        <title>Evolutionary insights into 3D genome organization and epigenetic landscape of Vigna mungo.</title>
        <authorList>
            <person name="Junaid A."/>
            <person name="Singh B."/>
            <person name="Bhatia S."/>
        </authorList>
    </citation>
    <scope>NUCLEOTIDE SEQUENCE [LARGE SCALE GENOMIC DNA]</scope>
    <source>
        <strain evidence="5">Urdbean</strain>
    </source>
</reference>
<evidence type="ECO:0000256" key="2">
    <source>
        <dbReference type="ARBA" id="ARBA00022679"/>
    </source>
</evidence>
<comment type="similarity">
    <text evidence="4">Belongs to the methyltransferase superfamily.</text>
</comment>
<keyword evidence="4" id="KW-1133">Transmembrane helix</keyword>
<dbReference type="PANTHER" id="PTHR10108:SF37">
    <property type="entry name" value="METHYLTRANSFERASE PMT6-RELATED"/>
    <property type="match status" value="1"/>
</dbReference>
<evidence type="ECO:0000256" key="4">
    <source>
        <dbReference type="RuleBase" id="RU366043"/>
    </source>
</evidence>
<dbReference type="EC" id="2.1.1.-" evidence="4"/>
<evidence type="ECO:0000256" key="3">
    <source>
        <dbReference type="ARBA" id="ARBA00023180"/>
    </source>
</evidence>
<organism evidence="5 6">
    <name type="scientific">Vigna mungo</name>
    <name type="common">Black gram</name>
    <name type="synonym">Phaseolus mungo</name>
    <dbReference type="NCBI Taxonomy" id="3915"/>
    <lineage>
        <taxon>Eukaryota</taxon>
        <taxon>Viridiplantae</taxon>
        <taxon>Streptophyta</taxon>
        <taxon>Embryophyta</taxon>
        <taxon>Tracheophyta</taxon>
        <taxon>Spermatophyta</taxon>
        <taxon>Magnoliopsida</taxon>
        <taxon>eudicotyledons</taxon>
        <taxon>Gunneridae</taxon>
        <taxon>Pentapetalae</taxon>
        <taxon>rosids</taxon>
        <taxon>fabids</taxon>
        <taxon>Fabales</taxon>
        <taxon>Fabaceae</taxon>
        <taxon>Papilionoideae</taxon>
        <taxon>50 kb inversion clade</taxon>
        <taxon>NPAAA clade</taxon>
        <taxon>indigoferoid/millettioid clade</taxon>
        <taxon>Phaseoleae</taxon>
        <taxon>Vigna</taxon>
    </lineage>
</organism>
<dbReference type="GO" id="GO:0005802">
    <property type="term" value="C:trans-Golgi network"/>
    <property type="evidence" value="ECO:0007669"/>
    <property type="project" value="TreeGrafter"/>
</dbReference>
<keyword evidence="4" id="KW-0472">Membrane</keyword>
<dbReference type="GO" id="GO:0032259">
    <property type="term" value="P:methylation"/>
    <property type="evidence" value="ECO:0007669"/>
    <property type="project" value="UniProtKB-KW"/>
</dbReference>
<dbReference type="GO" id="GO:0008168">
    <property type="term" value="F:methyltransferase activity"/>
    <property type="evidence" value="ECO:0007669"/>
    <property type="project" value="UniProtKB-UniRule"/>
</dbReference>
<keyword evidence="4" id="KW-0812">Transmembrane</keyword>
<name>A0AAQ3MV99_VIGMU</name>
<keyword evidence="2 4" id="KW-0808">Transferase</keyword>
<accession>A0AAQ3MV99</accession>
<dbReference type="Proteomes" id="UP001374535">
    <property type="component" value="Chromosome 9"/>
</dbReference>
<dbReference type="GO" id="GO:0005768">
    <property type="term" value="C:endosome"/>
    <property type="evidence" value="ECO:0007669"/>
    <property type="project" value="TreeGrafter"/>
</dbReference>
<dbReference type="Pfam" id="PF03141">
    <property type="entry name" value="Methyltransf_29"/>
    <property type="match status" value="1"/>
</dbReference>
<dbReference type="EMBL" id="CP144692">
    <property type="protein sequence ID" value="WVY97790.1"/>
    <property type="molecule type" value="Genomic_DNA"/>
</dbReference>
<evidence type="ECO:0000256" key="1">
    <source>
        <dbReference type="ARBA" id="ARBA00022603"/>
    </source>
</evidence>
<sequence length="166" mass="18954">MAPPAYKTVKDYPVIWDKLMNLTTAMCWRLIARKVQTAIWIKENNESCLLHNAEQKLINICDPADDSKPSWNIQLKNCVQMRNSKTDSHKLPPSHERHSVFSNNLNMIGLSTLFCTCARLYFLVSIFNIFLNLKLYFPNLSTSDSLFVCLSMSLSLSLSHTHACAL</sequence>
<protein>
    <recommendedName>
        <fullName evidence="4">Methyltransferase</fullName>
        <ecNumber evidence="4">2.1.1.-</ecNumber>
    </recommendedName>
</protein>